<dbReference type="Gene3D" id="1.10.10.10">
    <property type="entry name" value="Winged helix-like DNA-binding domain superfamily/Winged helix DNA-binding domain"/>
    <property type="match status" value="1"/>
</dbReference>
<dbReference type="InterPro" id="IPR036388">
    <property type="entry name" value="WH-like_DNA-bd_sf"/>
</dbReference>
<sequence>MTSSSLRLLGAFALETPCSPVPLRLGRKAQAVLAAAALGGAAGVSRARLIALLWPDHAEDEARGALRQCLHLLRRSLGGAVDLLNSDGERLVVCDRACEVDVVRFEALSASGDLAGMATAAALYRGDFLESLEAGTDFERWAATERERLRNIACGVLARLGESVLDQPDRERAVQLAHRLLANDPVHEGCWRALMQLYVKAGLRAKALQAWNDCREALRGELGVEPAAETAALFHRLSGWPESPLAAPPAAQEISRTGVPRIPVVSGPRAGDHPRVVDLNLRGWEAFCRCTPQDNLLARAAFEEAVRLAGDHAEIIARVGWTHWMESVFGWTVEPERSMDLAEQWASRAIACNRTGRSTPHTLMGKVLLRRRRFDEGLAQLRVAVELEPQYAWAHFHLAEGLLLAGEFDTALDAVDRAIALDLNDHGMFLTIRGLALRMTNELEAAQAVMESAVTRNPDYFWAHAALAGIHAERGQFERARAEAATARRLNARFSVSSHAAALPMRHPEHQQRMARALQAAGVPADSPAPELRGA</sequence>
<gene>
    <name evidence="3" type="ORF">RAMLITH_12905</name>
</gene>
<organism evidence="3 4">
    <name type="scientific">Ramlibacter lithotrophicus</name>
    <dbReference type="NCBI Taxonomy" id="2606681"/>
    <lineage>
        <taxon>Bacteria</taxon>
        <taxon>Pseudomonadati</taxon>
        <taxon>Pseudomonadota</taxon>
        <taxon>Betaproteobacteria</taxon>
        <taxon>Burkholderiales</taxon>
        <taxon>Comamonadaceae</taxon>
        <taxon>Ramlibacter</taxon>
    </lineage>
</organism>
<dbReference type="InterPro" id="IPR019734">
    <property type="entry name" value="TPR_rpt"/>
</dbReference>
<dbReference type="InterPro" id="IPR051677">
    <property type="entry name" value="AfsR-DnrI-RedD_regulator"/>
</dbReference>
<dbReference type="Gene3D" id="1.25.40.10">
    <property type="entry name" value="Tetratricopeptide repeat domain"/>
    <property type="match status" value="2"/>
</dbReference>
<evidence type="ECO:0000313" key="3">
    <source>
        <dbReference type="EMBL" id="NKE66726.1"/>
    </source>
</evidence>
<name>A0A7X6I6W2_9BURK</name>
<feature type="repeat" description="TPR" evidence="1">
    <location>
        <begin position="392"/>
        <end position="425"/>
    </location>
</feature>
<keyword evidence="4" id="KW-1185">Reference proteome</keyword>
<dbReference type="InterPro" id="IPR005158">
    <property type="entry name" value="BTAD"/>
</dbReference>
<dbReference type="InterPro" id="IPR016032">
    <property type="entry name" value="Sig_transdc_resp-reg_C-effctor"/>
</dbReference>
<dbReference type="SUPFAM" id="SSF48452">
    <property type="entry name" value="TPR-like"/>
    <property type="match status" value="2"/>
</dbReference>
<accession>A0A7X6I6W2</accession>
<dbReference type="PROSITE" id="PS50005">
    <property type="entry name" value="TPR"/>
    <property type="match status" value="2"/>
</dbReference>
<keyword evidence="1" id="KW-0802">TPR repeat</keyword>
<evidence type="ECO:0000313" key="4">
    <source>
        <dbReference type="Proteomes" id="UP000521868"/>
    </source>
</evidence>
<feature type="repeat" description="TPR" evidence="1">
    <location>
        <begin position="358"/>
        <end position="391"/>
    </location>
</feature>
<dbReference type="SMART" id="SM00028">
    <property type="entry name" value="TPR"/>
    <property type="match status" value="4"/>
</dbReference>
<dbReference type="PANTHER" id="PTHR35807">
    <property type="entry name" value="TRANSCRIPTIONAL REGULATOR REDD-RELATED"/>
    <property type="match status" value="1"/>
</dbReference>
<comment type="caution">
    <text evidence="3">The sequence shown here is derived from an EMBL/GenBank/DDBJ whole genome shotgun (WGS) entry which is preliminary data.</text>
</comment>
<dbReference type="GO" id="GO:0006355">
    <property type="term" value="P:regulation of DNA-templated transcription"/>
    <property type="evidence" value="ECO:0007669"/>
    <property type="project" value="InterPro"/>
</dbReference>
<evidence type="ECO:0000259" key="2">
    <source>
        <dbReference type="SMART" id="SM01043"/>
    </source>
</evidence>
<evidence type="ECO:0000256" key="1">
    <source>
        <dbReference type="PROSITE-ProRule" id="PRU00339"/>
    </source>
</evidence>
<dbReference type="SMART" id="SM01043">
    <property type="entry name" value="BTAD"/>
    <property type="match status" value="1"/>
</dbReference>
<dbReference type="Pfam" id="PF03704">
    <property type="entry name" value="BTAD"/>
    <property type="match status" value="1"/>
</dbReference>
<dbReference type="GO" id="GO:0003677">
    <property type="term" value="F:DNA binding"/>
    <property type="evidence" value="ECO:0007669"/>
    <property type="project" value="InterPro"/>
</dbReference>
<proteinExistence type="predicted"/>
<dbReference type="SUPFAM" id="SSF46894">
    <property type="entry name" value="C-terminal effector domain of the bipartite response regulators"/>
    <property type="match status" value="1"/>
</dbReference>
<dbReference type="AlphaFoldDB" id="A0A7X6I6W2"/>
<dbReference type="Pfam" id="PF14559">
    <property type="entry name" value="TPR_19"/>
    <property type="match status" value="1"/>
</dbReference>
<dbReference type="RefSeq" id="WP_168107851.1">
    <property type="nucleotide sequence ID" value="NZ_VTOX01000004.1"/>
</dbReference>
<dbReference type="InterPro" id="IPR011990">
    <property type="entry name" value="TPR-like_helical_dom_sf"/>
</dbReference>
<dbReference type="Proteomes" id="UP000521868">
    <property type="component" value="Unassembled WGS sequence"/>
</dbReference>
<feature type="domain" description="Bacterial transcriptional activator" evidence="2">
    <location>
        <begin position="100"/>
        <end position="238"/>
    </location>
</feature>
<dbReference type="EMBL" id="VTOX01000004">
    <property type="protein sequence ID" value="NKE66726.1"/>
    <property type="molecule type" value="Genomic_DNA"/>
</dbReference>
<protein>
    <recommendedName>
        <fullName evidence="2">Bacterial transcriptional activator domain-containing protein</fullName>
    </recommendedName>
</protein>
<reference evidence="3 4" key="1">
    <citation type="journal article" date="2020" name="Nature">
        <title>Bacterial chemolithoautotrophy via manganese oxidation.</title>
        <authorList>
            <person name="Yu H."/>
            <person name="Leadbetter J.R."/>
        </authorList>
    </citation>
    <scope>NUCLEOTIDE SEQUENCE [LARGE SCALE GENOMIC DNA]</scope>
    <source>
        <strain evidence="3 4">RBP-1</strain>
    </source>
</reference>